<dbReference type="AlphaFoldDB" id="A0AAV7WS66"/>
<proteinExistence type="predicted"/>
<evidence type="ECO:0000256" key="1">
    <source>
        <dbReference type="SAM" id="MobiDB-lite"/>
    </source>
</evidence>
<feature type="region of interest" description="Disordered" evidence="1">
    <location>
        <begin position="137"/>
        <end position="180"/>
    </location>
</feature>
<gene>
    <name evidence="2" type="ORF">NDU88_004546</name>
</gene>
<comment type="caution">
    <text evidence="2">The sequence shown here is derived from an EMBL/GenBank/DDBJ whole genome shotgun (WGS) entry which is preliminary data.</text>
</comment>
<evidence type="ECO:0000313" key="2">
    <source>
        <dbReference type="EMBL" id="KAJ1216948.1"/>
    </source>
</evidence>
<protein>
    <submittedName>
        <fullName evidence="2">Uncharacterized protein</fullName>
    </submittedName>
</protein>
<name>A0AAV7WS66_PLEWA</name>
<feature type="region of interest" description="Disordered" evidence="1">
    <location>
        <begin position="194"/>
        <end position="259"/>
    </location>
</feature>
<reference evidence="2" key="1">
    <citation type="journal article" date="2022" name="bioRxiv">
        <title>Sequencing and chromosome-scale assembly of the giantPleurodeles waltlgenome.</title>
        <authorList>
            <person name="Brown T."/>
            <person name="Elewa A."/>
            <person name="Iarovenko S."/>
            <person name="Subramanian E."/>
            <person name="Araus A.J."/>
            <person name="Petzold A."/>
            <person name="Susuki M."/>
            <person name="Suzuki K.-i.T."/>
            <person name="Hayashi T."/>
            <person name="Toyoda A."/>
            <person name="Oliveira C."/>
            <person name="Osipova E."/>
            <person name="Leigh N.D."/>
            <person name="Simon A."/>
            <person name="Yun M.H."/>
        </authorList>
    </citation>
    <scope>NUCLEOTIDE SEQUENCE</scope>
    <source>
        <strain evidence="2">20211129_DDA</strain>
        <tissue evidence="2">Liver</tissue>
    </source>
</reference>
<keyword evidence="3" id="KW-1185">Reference proteome</keyword>
<accession>A0AAV7WS66</accession>
<organism evidence="2 3">
    <name type="scientific">Pleurodeles waltl</name>
    <name type="common">Iberian ribbed newt</name>
    <dbReference type="NCBI Taxonomy" id="8319"/>
    <lineage>
        <taxon>Eukaryota</taxon>
        <taxon>Metazoa</taxon>
        <taxon>Chordata</taxon>
        <taxon>Craniata</taxon>
        <taxon>Vertebrata</taxon>
        <taxon>Euteleostomi</taxon>
        <taxon>Amphibia</taxon>
        <taxon>Batrachia</taxon>
        <taxon>Caudata</taxon>
        <taxon>Salamandroidea</taxon>
        <taxon>Salamandridae</taxon>
        <taxon>Pleurodelinae</taxon>
        <taxon>Pleurodeles</taxon>
    </lineage>
</organism>
<sequence length="259" mass="27737">MASRLGEVSFSHRPRFGVFWFDHYFLAVLPRSFSQGYQPTVCRERPPPPSVSPRHVTQHSWLEVQEGVACPVLVLMSILVPPFSCSVSVVCGVPRPQHSRAAPKQDAAPRHHGPDPVLIALSPLVRGVWAQAGKQLRCPRAAGSGDPQRWVGRGTAPDPAPQRQHPSRGDRQRPGSGVQTPQALREIQAQFLRAASQQSGGGAGPRHQAAPNPAEVVGIGPAVRQLPDRAEGSNSVRNEAAASGGGPGQLGGRHLTWEE</sequence>
<dbReference type="Proteomes" id="UP001066276">
    <property type="component" value="Chromosome 1_1"/>
</dbReference>
<dbReference type="EMBL" id="JANPWB010000001">
    <property type="protein sequence ID" value="KAJ1216948.1"/>
    <property type="molecule type" value="Genomic_DNA"/>
</dbReference>
<evidence type="ECO:0000313" key="3">
    <source>
        <dbReference type="Proteomes" id="UP001066276"/>
    </source>
</evidence>